<evidence type="ECO:0000313" key="1">
    <source>
        <dbReference type="EMBL" id="MED6197747.1"/>
    </source>
</evidence>
<comment type="caution">
    <text evidence="1">The sequence shown here is derived from an EMBL/GenBank/DDBJ whole genome shotgun (WGS) entry which is preliminary data.</text>
</comment>
<organism evidence="1 2">
    <name type="scientific">Stylosanthes scabra</name>
    <dbReference type="NCBI Taxonomy" id="79078"/>
    <lineage>
        <taxon>Eukaryota</taxon>
        <taxon>Viridiplantae</taxon>
        <taxon>Streptophyta</taxon>
        <taxon>Embryophyta</taxon>
        <taxon>Tracheophyta</taxon>
        <taxon>Spermatophyta</taxon>
        <taxon>Magnoliopsida</taxon>
        <taxon>eudicotyledons</taxon>
        <taxon>Gunneridae</taxon>
        <taxon>Pentapetalae</taxon>
        <taxon>rosids</taxon>
        <taxon>fabids</taxon>
        <taxon>Fabales</taxon>
        <taxon>Fabaceae</taxon>
        <taxon>Papilionoideae</taxon>
        <taxon>50 kb inversion clade</taxon>
        <taxon>dalbergioids sensu lato</taxon>
        <taxon>Dalbergieae</taxon>
        <taxon>Pterocarpus clade</taxon>
        <taxon>Stylosanthes</taxon>
    </lineage>
</organism>
<sequence>MKDETTNSNGVYNKHLYLTRMSWRWSCSRGKHQNKVIRMEKVADRRFSWRRVPLRSVHVAICCSLNFGTILTLYQHLKVLYHSFGFGNRKLHKDKALGGTPTPLELK</sequence>
<protein>
    <recommendedName>
        <fullName evidence="3">Transmembrane protein</fullName>
    </recommendedName>
</protein>
<proteinExistence type="predicted"/>
<name>A0ABU6XII9_9FABA</name>
<accession>A0ABU6XII9</accession>
<keyword evidence="2" id="KW-1185">Reference proteome</keyword>
<dbReference type="EMBL" id="JASCZI010211962">
    <property type="protein sequence ID" value="MED6197747.1"/>
    <property type="molecule type" value="Genomic_DNA"/>
</dbReference>
<reference evidence="1 2" key="1">
    <citation type="journal article" date="2023" name="Plants (Basel)">
        <title>Bridging the Gap: Combining Genomics and Transcriptomics Approaches to Understand Stylosanthes scabra, an Orphan Legume from the Brazilian Caatinga.</title>
        <authorList>
            <person name="Ferreira-Neto J.R.C."/>
            <person name="da Silva M.D."/>
            <person name="Binneck E."/>
            <person name="de Melo N.F."/>
            <person name="da Silva R.H."/>
            <person name="de Melo A.L.T.M."/>
            <person name="Pandolfi V."/>
            <person name="Bustamante F.O."/>
            <person name="Brasileiro-Vidal A.C."/>
            <person name="Benko-Iseppon A.M."/>
        </authorList>
    </citation>
    <scope>NUCLEOTIDE SEQUENCE [LARGE SCALE GENOMIC DNA]</scope>
    <source>
        <tissue evidence="1">Leaves</tissue>
    </source>
</reference>
<gene>
    <name evidence="1" type="ORF">PIB30_059557</name>
</gene>
<evidence type="ECO:0008006" key="3">
    <source>
        <dbReference type="Google" id="ProtNLM"/>
    </source>
</evidence>
<dbReference type="Proteomes" id="UP001341840">
    <property type="component" value="Unassembled WGS sequence"/>
</dbReference>
<evidence type="ECO:0000313" key="2">
    <source>
        <dbReference type="Proteomes" id="UP001341840"/>
    </source>
</evidence>